<keyword evidence="1" id="KW-0732">Signal</keyword>
<feature type="chain" id="PRO_5044820758" evidence="1">
    <location>
        <begin position="17"/>
        <end position="95"/>
    </location>
</feature>
<protein>
    <submittedName>
        <fullName evidence="2">Uncharacterized protein</fullName>
    </submittedName>
</protein>
<comment type="caution">
    <text evidence="2">The sequence shown here is derived from an EMBL/GenBank/DDBJ whole genome shotgun (WGS) entry which is preliminary data.</text>
</comment>
<reference evidence="2 3" key="1">
    <citation type="journal article" date="2021" name="BMC Biol.">
        <title>Horizontally acquired antibacterial genes associated with adaptive radiation of ladybird beetles.</title>
        <authorList>
            <person name="Li H.S."/>
            <person name="Tang X.F."/>
            <person name="Huang Y.H."/>
            <person name="Xu Z.Y."/>
            <person name="Chen M.L."/>
            <person name="Du X.Y."/>
            <person name="Qiu B.Y."/>
            <person name="Chen P.T."/>
            <person name="Zhang W."/>
            <person name="Slipinski A."/>
            <person name="Escalona H.E."/>
            <person name="Waterhouse R.M."/>
            <person name="Zwick A."/>
            <person name="Pang H."/>
        </authorList>
    </citation>
    <scope>NUCLEOTIDE SEQUENCE [LARGE SCALE GENOMIC DNA]</scope>
    <source>
        <strain evidence="2">SYSU2018</strain>
    </source>
</reference>
<gene>
    <name evidence="2" type="ORF">HHI36_020421</name>
</gene>
<dbReference type="EMBL" id="JABFTP020000083">
    <property type="protein sequence ID" value="KAL3275668.1"/>
    <property type="molecule type" value="Genomic_DNA"/>
</dbReference>
<sequence>MFKYGIFFALLAVSSAAPAAKPGYIASPSLEALSLHSGAYISPYSSHYSAYPYGSGYDYGSAYPYASYGYPSLYSRSLLSPYYSRSILSSYPYLH</sequence>
<accession>A0ABD2NA74</accession>
<name>A0ABD2NA74_9CUCU</name>
<organism evidence="2 3">
    <name type="scientific">Cryptolaemus montrouzieri</name>
    <dbReference type="NCBI Taxonomy" id="559131"/>
    <lineage>
        <taxon>Eukaryota</taxon>
        <taxon>Metazoa</taxon>
        <taxon>Ecdysozoa</taxon>
        <taxon>Arthropoda</taxon>
        <taxon>Hexapoda</taxon>
        <taxon>Insecta</taxon>
        <taxon>Pterygota</taxon>
        <taxon>Neoptera</taxon>
        <taxon>Endopterygota</taxon>
        <taxon>Coleoptera</taxon>
        <taxon>Polyphaga</taxon>
        <taxon>Cucujiformia</taxon>
        <taxon>Coccinelloidea</taxon>
        <taxon>Coccinellidae</taxon>
        <taxon>Scymninae</taxon>
        <taxon>Scymnini</taxon>
        <taxon>Cryptolaemus</taxon>
    </lineage>
</organism>
<dbReference type="Proteomes" id="UP001516400">
    <property type="component" value="Unassembled WGS sequence"/>
</dbReference>
<evidence type="ECO:0000313" key="2">
    <source>
        <dbReference type="EMBL" id="KAL3275668.1"/>
    </source>
</evidence>
<evidence type="ECO:0000313" key="3">
    <source>
        <dbReference type="Proteomes" id="UP001516400"/>
    </source>
</evidence>
<feature type="signal peptide" evidence="1">
    <location>
        <begin position="1"/>
        <end position="16"/>
    </location>
</feature>
<proteinExistence type="predicted"/>
<keyword evidence="3" id="KW-1185">Reference proteome</keyword>
<evidence type="ECO:0000256" key="1">
    <source>
        <dbReference type="SAM" id="SignalP"/>
    </source>
</evidence>
<dbReference type="AlphaFoldDB" id="A0ABD2NA74"/>